<dbReference type="GO" id="GO:0008795">
    <property type="term" value="F:NAD+ synthase activity"/>
    <property type="evidence" value="ECO:0007669"/>
    <property type="project" value="UniProtKB-EC"/>
</dbReference>
<dbReference type="InterPro" id="IPR022310">
    <property type="entry name" value="NAD/GMP_synthase"/>
</dbReference>
<keyword evidence="2 6" id="KW-0436">Ligase</keyword>
<evidence type="ECO:0000256" key="7">
    <source>
        <dbReference type="RuleBase" id="RU003812"/>
    </source>
</evidence>
<dbReference type="EC" id="6.3.1.5" evidence="7"/>
<evidence type="ECO:0000256" key="6">
    <source>
        <dbReference type="RuleBase" id="RU003811"/>
    </source>
</evidence>
<reference evidence="9 10" key="1">
    <citation type="submission" date="2017-09" db="EMBL/GenBank/DDBJ databases">
        <title>Depth-based differentiation of microbial function through sediment-hosted aquifers and enrichment of novel symbionts in the deep terrestrial subsurface.</title>
        <authorList>
            <person name="Probst A.J."/>
            <person name="Ladd B."/>
            <person name="Jarett J.K."/>
            <person name="Geller-Mcgrath D.E."/>
            <person name="Sieber C.M."/>
            <person name="Emerson J.B."/>
            <person name="Anantharaman K."/>
            <person name="Thomas B.C."/>
            <person name="Malmstrom R."/>
            <person name="Stieglmeier M."/>
            <person name="Klingl A."/>
            <person name="Woyke T."/>
            <person name="Ryan C.M."/>
            <person name="Banfield J.F."/>
        </authorList>
    </citation>
    <scope>NUCLEOTIDE SEQUENCE [LARGE SCALE GENOMIC DNA]</scope>
    <source>
        <strain evidence="9">CG11_big_fil_rev_8_21_14_0_20_36_8</strain>
    </source>
</reference>
<dbReference type="GO" id="GO:0005524">
    <property type="term" value="F:ATP binding"/>
    <property type="evidence" value="ECO:0007669"/>
    <property type="project" value="UniProtKB-KW"/>
</dbReference>
<dbReference type="UniPathway" id="UPA00253"/>
<dbReference type="InterPro" id="IPR014729">
    <property type="entry name" value="Rossmann-like_a/b/a_fold"/>
</dbReference>
<evidence type="ECO:0000259" key="8">
    <source>
        <dbReference type="Pfam" id="PF02540"/>
    </source>
</evidence>
<dbReference type="PANTHER" id="PTHR23090:SF9">
    <property type="entry name" value="GLUTAMINE-DEPENDENT NAD(+) SYNTHETASE"/>
    <property type="match status" value="1"/>
</dbReference>
<dbReference type="PANTHER" id="PTHR23090">
    <property type="entry name" value="NH 3 /GLUTAMINE-DEPENDENT NAD + SYNTHETASE"/>
    <property type="match status" value="1"/>
</dbReference>
<dbReference type="Pfam" id="PF02540">
    <property type="entry name" value="NAD_synthase"/>
    <property type="match status" value="1"/>
</dbReference>
<protein>
    <recommendedName>
        <fullName evidence="7">NH(3)-dependent NAD(+) synthetase</fullName>
        <ecNumber evidence="7">6.3.1.5</ecNumber>
    </recommendedName>
</protein>
<organism evidence="9 10">
    <name type="scientific">Candidatus Roizmanbacteria bacterium CG11_big_fil_rev_8_21_14_0_20_36_8</name>
    <dbReference type="NCBI Taxonomy" id="1974856"/>
    <lineage>
        <taxon>Bacteria</taxon>
        <taxon>Candidatus Roizmaniibacteriota</taxon>
    </lineage>
</organism>
<dbReference type="GO" id="GO:0005737">
    <property type="term" value="C:cytoplasm"/>
    <property type="evidence" value="ECO:0007669"/>
    <property type="project" value="InterPro"/>
</dbReference>
<evidence type="ECO:0000256" key="1">
    <source>
        <dbReference type="ARBA" id="ARBA00004790"/>
    </source>
</evidence>
<feature type="domain" description="NAD/GMP synthase" evidence="8">
    <location>
        <begin position="4"/>
        <end position="245"/>
    </location>
</feature>
<gene>
    <name evidence="9" type="primary">nadE</name>
    <name evidence="9" type="ORF">COV58_00170</name>
</gene>
<evidence type="ECO:0000256" key="4">
    <source>
        <dbReference type="ARBA" id="ARBA00022840"/>
    </source>
</evidence>
<evidence type="ECO:0000256" key="2">
    <source>
        <dbReference type="ARBA" id="ARBA00022598"/>
    </source>
</evidence>
<dbReference type="InterPro" id="IPR003694">
    <property type="entry name" value="NAD_synthase"/>
</dbReference>
<proteinExistence type="inferred from homology"/>
<comment type="pathway">
    <text evidence="1">Cofactor biosynthesis; NAD(+) biosynthesis.</text>
</comment>
<sequence>MRQLNNIQKHITSVLTRTKKKNVIIAVSGGIDSATALYILSKTIPLKNIYVIHLYYFDKSIKFFETTIESIGLPKSNILLHSIKDTVDVIASELQIKDDIDKKIRLGNVMARIRMAYLFDQAKKLDALVCGTENKTERLLGYFTRFGDSASDFEVISHLYKSQVRKLACYLQIPREILEIPPTAGLWEGQTDEGEMGATYDEIDKVLEAFFDKNIEIDEIEKKGYKNARKILSIVECNKFKQEVPYFVKSS</sequence>
<keyword evidence="4 6" id="KW-0067">ATP-binding</keyword>
<dbReference type="EMBL" id="PCVM01000004">
    <property type="protein sequence ID" value="PIQ73865.1"/>
    <property type="molecule type" value="Genomic_DNA"/>
</dbReference>
<accession>A0A2M6IVT0</accession>
<dbReference type="Proteomes" id="UP000231056">
    <property type="component" value="Unassembled WGS sequence"/>
</dbReference>
<dbReference type="Gene3D" id="3.40.50.620">
    <property type="entry name" value="HUPs"/>
    <property type="match status" value="1"/>
</dbReference>
<dbReference type="GO" id="GO:0009435">
    <property type="term" value="P:NAD+ biosynthetic process"/>
    <property type="evidence" value="ECO:0007669"/>
    <property type="project" value="UniProtKB-UniPathway"/>
</dbReference>
<dbReference type="GO" id="GO:0004359">
    <property type="term" value="F:glutaminase activity"/>
    <property type="evidence" value="ECO:0007669"/>
    <property type="project" value="InterPro"/>
</dbReference>
<evidence type="ECO:0000313" key="10">
    <source>
        <dbReference type="Proteomes" id="UP000231056"/>
    </source>
</evidence>
<dbReference type="SUPFAM" id="SSF52402">
    <property type="entry name" value="Adenine nucleotide alpha hydrolases-like"/>
    <property type="match status" value="1"/>
</dbReference>
<evidence type="ECO:0000256" key="3">
    <source>
        <dbReference type="ARBA" id="ARBA00022741"/>
    </source>
</evidence>
<comment type="catalytic activity">
    <reaction evidence="7">
        <text>deamido-NAD(+) + NH4(+) + ATP = AMP + diphosphate + NAD(+) + H(+)</text>
        <dbReference type="Rhea" id="RHEA:21188"/>
        <dbReference type="ChEBI" id="CHEBI:15378"/>
        <dbReference type="ChEBI" id="CHEBI:28938"/>
        <dbReference type="ChEBI" id="CHEBI:30616"/>
        <dbReference type="ChEBI" id="CHEBI:33019"/>
        <dbReference type="ChEBI" id="CHEBI:57540"/>
        <dbReference type="ChEBI" id="CHEBI:58437"/>
        <dbReference type="ChEBI" id="CHEBI:456215"/>
        <dbReference type="EC" id="6.3.1.5"/>
    </reaction>
</comment>
<dbReference type="GO" id="GO:0003952">
    <property type="term" value="F:NAD+ synthase (glutamine-hydrolyzing) activity"/>
    <property type="evidence" value="ECO:0007669"/>
    <property type="project" value="InterPro"/>
</dbReference>
<comment type="similarity">
    <text evidence="6">Belongs to the NAD synthetase family.</text>
</comment>
<evidence type="ECO:0000313" key="9">
    <source>
        <dbReference type="EMBL" id="PIQ73865.1"/>
    </source>
</evidence>
<dbReference type="NCBIfam" id="TIGR00552">
    <property type="entry name" value="nadE"/>
    <property type="match status" value="1"/>
</dbReference>
<evidence type="ECO:0000256" key="5">
    <source>
        <dbReference type="ARBA" id="ARBA00023027"/>
    </source>
</evidence>
<dbReference type="CDD" id="cd00553">
    <property type="entry name" value="NAD_synthase"/>
    <property type="match status" value="1"/>
</dbReference>
<keyword evidence="5 6" id="KW-0520">NAD</keyword>
<comment type="caution">
    <text evidence="9">The sequence shown here is derived from an EMBL/GenBank/DDBJ whole genome shotgun (WGS) entry which is preliminary data.</text>
</comment>
<dbReference type="AlphaFoldDB" id="A0A2M6IVT0"/>
<keyword evidence="3 6" id="KW-0547">Nucleotide-binding</keyword>
<name>A0A2M6IVT0_9BACT</name>